<organism evidence="2 3">
    <name type="scientific">Aquarana catesbeiana</name>
    <name type="common">American bullfrog</name>
    <name type="synonym">Rana catesbeiana</name>
    <dbReference type="NCBI Taxonomy" id="8400"/>
    <lineage>
        <taxon>Eukaryota</taxon>
        <taxon>Metazoa</taxon>
        <taxon>Chordata</taxon>
        <taxon>Craniata</taxon>
        <taxon>Vertebrata</taxon>
        <taxon>Euteleostomi</taxon>
        <taxon>Amphibia</taxon>
        <taxon>Batrachia</taxon>
        <taxon>Anura</taxon>
        <taxon>Neobatrachia</taxon>
        <taxon>Ranoidea</taxon>
        <taxon>Ranidae</taxon>
        <taxon>Aquarana</taxon>
    </lineage>
</organism>
<reference evidence="3" key="1">
    <citation type="journal article" date="2017" name="Nat. Commun.">
        <title>The North American bullfrog draft genome provides insight into hormonal regulation of long noncoding RNA.</title>
        <authorList>
            <person name="Hammond S.A."/>
            <person name="Warren R.L."/>
            <person name="Vandervalk B.P."/>
            <person name="Kucuk E."/>
            <person name="Khan H."/>
            <person name="Gibb E.A."/>
            <person name="Pandoh P."/>
            <person name="Kirk H."/>
            <person name="Zhao Y."/>
            <person name="Jones M."/>
            <person name="Mungall A.J."/>
            <person name="Coope R."/>
            <person name="Pleasance S."/>
            <person name="Moore R.A."/>
            <person name="Holt R.A."/>
            <person name="Round J.M."/>
            <person name="Ohora S."/>
            <person name="Walle B.V."/>
            <person name="Veldhoen N."/>
            <person name="Helbing C.C."/>
            <person name="Birol I."/>
        </authorList>
    </citation>
    <scope>NUCLEOTIDE SEQUENCE [LARGE SCALE GENOMIC DNA]</scope>
</reference>
<dbReference type="Proteomes" id="UP000228934">
    <property type="component" value="Unassembled WGS sequence"/>
</dbReference>
<sequence>MAVVLEDDDNIPLRVMLLLMDEVFDLKERNQWLRRQITSLLQQLIRATYGDTINRKIVDHVESMTSPDQVADYVKHFRWL</sequence>
<name>A0A2G9RP18_AQUCT</name>
<dbReference type="InterPro" id="IPR013937">
    <property type="entry name" value="Sorting_nexin_C"/>
</dbReference>
<feature type="domain" description="Sorting nexin C-terminal" evidence="1">
    <location>
        <begin position="32"/>
        <end position="78"/>
    </location>
</feature>
<dbReference type="OrthoDB" id="5772781at2759"/>
<evidence type="ECO:0000313" key="3">
    <source>
        <dbReference type="Proteomes" id="UP000228934"/>
    </source>
</evidence>
<evidence type="ECO:0000313" key="2">
    <source>
        <dbReference type="EMBL" id="PIO29640.1"/>
    </source>
</evidence>
<dbReference type="GO" id="GO:0035091">
    <property type="term" value="F:phosphatidylinositol binding"/>
    <property type="evidence" value="ECO:0007669"/>
    <property type="project" value="TreeGrafter"/>
</dbReference>
<dbReference type="GO" id="GO:0005769">
    <property type="term" value="C:early endosome"/>
    <property type="evidence" value="ECO:0007669"/>
    <property type="project" value="TreeGrafter"/>
</dbReference>
<accession>A0A2G9RP18</accession>
<gene>
    <name evidence="2" type="ORF">AB205_0116010</name>
</gene>
<dbReference type="PANTHER" id="PTHR22775:SF3">
    <property type="entry name" value="SORTING NEXIN-13"/>
    <property type="match status" value="1"/>
</dbReference>
<proteinExistence type="predicted"/>
<dbReference type="AlphaFoldDB" id="A0A2G9RP18"/>
<evidence type="ECO:0000259" key="1">
    <source>
        <dbReference type="Pfam" id="PF08628"/>
    </source>
</evidence>
<protein>
    <recommendedName>
        <fullName evidence="1">Sorting nexin C-terminal domain-containing protein</fullName>
    </recommendedName>
</protein>
<dbReference type="PANTHER" id="PTHR22775">
    <property type="entry name" value="SORTING NEXIN"/>
    <property type="match status" value="1"/>
</dbReference>
<keyword evidence="3" id="KW-1185">Reference proteome</keyword>
<dbReference type="EMBL" id="KV937024">
    <property type="protein sequence ID" value="PIO29640.1"/>
    <property type="molecule type" value="Genomic_DNA"/>
</dbReference>
<dbReference type="Pfam" id="PF08628">
    <property type="entry name" value="Nexin_C"/>
    <property type="match status" value="1"/>
</dbReference>